<gene>
    <name evidence="4" type="ORF">NK662_12300</name>
</gene>
<accession>A0AA41X5J0</accession>
<dbReference type="RefSeq" id="WP_254759229.1">
    <property type="nucleotide sequence ID" value="NZ_JANCLT010000005.1"/>
</dbReference>
<evidence type="ECO:0000256" key="2">
    <source>
        <dbReference type="SAM" id="Phobius"/>
    </source>
</evidence>
<dbReference type="Gene3D" id="1.20.120.1220">
    <property type="match status" value="1"/>
</dbReference>
<dbReference type="PANTHER" id="PTHR30487:SF0">
    <property type="entry name" value="PREPILIN LEADER PEPTIDASE_N-METHYLTRANSFERASE-RELATED"/>
    <property type="match status" value="1"/>
</dbReference>
<evidence type="ECO:0000256" key="1">
    <source>
        <dbReference type="ARBA" id="ARBA00005801"/>
    </source>
</evidence>
<feature type="transmembrane region" description="Helical" evidence="2">
    <location>
        <begin position="90"/>
        <end position="111"/>
    </location>
</feature>
<keyword evidence="2" id="KW-1133">Transmembrane helix</keyword>
<comment type="caution">
    <text evidence="4">The sequence shown here is derived from an EMBL/GenBank/DDBJ whole genome shotgun (WGS) entry which is preliminary data.</text>
</comment>
<dbReference type="GO" id="GO:0006465">
    <property type="term" value="P:signal peptide processing"/>
    <property type="evidence" value="ECO:0007669"/>
    <property type="project" value="TreeGrafter"/>
</dbReference>
<dbReference type="EMBL" id="JANCLT010000005">
    <property type="protein sequence ID" value="MCP8969321.1"/>
    <property type="molecule type" value="Genomic_DNA"/>
</dbReference>
<sequence length="167" mass="17677">MIIQSVLGITLITSLITDIRQRKILNIVTFPAMLFGFLYHTAAQGWNGVLFSVSGFLVGLGVLLIPHLLGGMGAGDVKLMAAVGAMMGSAFVFHAFLYTAIIGGVISAALIMKKNGMWNTIKSAIFIVIFLRMDVVVSPDGKGHITFPYGIAIVLGTGCTFVWGGLA</sequence>
<reference evidence="4" key="1">
    <citation type="submission" date="2022-07" db="EMBL/GenBank/DDBJ databases">
        <authorList>
            <person name="Li W.-J."/>
            <person name="Deng Q.-Q."/>
        </authorList>
    </citation>
    <scope>NUCLEOTIDE SEQUENCE</scope>
    <source>
        <strain evidence="4">SYSU M60031</strain>
    </source>
</reference>
<dbReference type="Proteomes" id="UP001156102">
    <property type="component" value="Unassembled WGS sequence"/>
</dbReference>
<feature type="domain" description="Prepilin type IV endopeptidase peptidase" evidence="3">
    <location>
        <begin position="6"/>
        <end position="107"/>
    </location>
</feature>
<protein>
    <submittedName>
        <fullName evidence="4">A24 family peptidase</fullName>
    </submittedName>
</protein>
<feature type="transmembrane region" description="Helical" evidence="2">
    <location>
        <begin position="24"/>
        <end position="42"/>
    </location>
</feature>
<feature type="transmembrane region" description="Helical" evidence="2">
    <location>
        <begin position="48"/>
        <end position="69"/>
    </location>
</feature>
<comment type="similarity">
    <text evidence="1">Belongs to the peptidase A24 family.</text>
</comment>
<dbReference type="InterPro" id="IPR000045">
    <property type="entry name" value="Prepilin_IV_endopep_pep"/>
</dbReference>
<dbReference type="GO" id="GO:0004190">
    <property type="term" value="F:aspartic-type endopeptidase activity"/>
    <property type="evidence" value="ECO:0007669"/>
    <property type="project" value="InterPro"/>
</dbReference>
<proteinExistence type="inferred from homology"/>
<evidence type="ECO:0000259" key="3">
    <source>
        <dbReference type="Pfam" id="PF01478"/>
    </source>
</evidence>
<evidence type="ECO:0000313" key="4">
    <source>
        <dbReference type="EMBL" id="MCP8969321.1"/>
    </source>
</evidence>
<keyword evidence="5" id="KW-1185">Reference proteome</keyword>
<dbReference type="PANTHER" id="PTHR30487">
    <property type="entry name" value="TYPE 4 PREPILIN-LIKE PROTEINS LEADER PEPTIDE-PROCESSING ENZYME"/>
    <property type="match status" value="1"/>
</dbReference>
<feature type="transmembrane region" description="Helical" evidence="2">
    <location>
        <begin position="147"/>
        <end position="166"/>
    </location>
</feature>
<keyword evidence="2" id="KW-0472">Membrane</keyword>
<dbReference type="AlphaFoldDB" id="A0AA41X5J0"/>
<evidence type="ECO:0000313" key="5">
    <source>
        <dbReference type="Proteomes" id="UP001156102"/>
    </source>
</evidence>
<organism evidence="4 5">
    <name type="scientific">Ectobacillus ponti</name>
    <dbReference type="NCBI Taxonomy" id="2961894"/>
    <lineage>
        <taxon>Bacteria</taxon>
        <taxon>Bacillati</taxon>
        <taxon>Bacillota</taxon>
        <taxon>Bacilli</taxon>
        <taxon>Bacillales</taxon>
        <taxon>Bacillaceae</taxon>
        <taxon>Ectobacillus</taxon>
    </lineage>
</organism>
<dbReference type="InterPro" id="IPR050882">
    <property type="entry name" value="Prepilin_peptidase/N-MTase"/>
</dbReference>
<name>A0AA41X5J0_9BACI</name>
<keyword evidence="2" id="KW-0812">Transmembrane</keyword>
<dbReference type="Pfam" id="PF01478">
    <property type="entry name" value="Peptidase_A24"/>
    <property type="match status" value="1"/>
</dbReference>
<dbReference type="GO" id="GO:0005886">
    <property type="term" value="C:plasma membrane"/>
    <property type="evidence" value="ECO:0007669"/>
    <property type="project" value="TreeGrafter"/>
</dbReference>